<dbReference type="STRING" id="251221.gene:10758087"/>
<reference evidence="1 2" key="1">
    <citation type="journal article" date="2003" name="DNA Res.">
        <title>Complete genome structure of Gloeobacter violaceus PCC 7421, a cyanobacterium that lacks thylakoids.</title>
        <authorList>
            <person name="Nakamura Y."/>
            <person name="Kaneko T."/>
            <person name="Sato S."/>
            <person name="Mimuro M."/>
            <person name="Miyashita H."/>
            <person name="Tsuchiya T."/>
            <person name="Sasamoto S."/>
            <person name="Watanabe A."/>
            <person name="Kawashima K."/>
            <person name="Kishida Y."/>
            <person name="Kiyokawa C."/>
            <person name="Kohara M."/>
            <person name="Matsumoto M."/>
            <person name="Matsuno A."/>
            <person name="Nakazaki N."/>
            <person name="Shimpo S."/>
            <person name="Takeuchi C."/>
            <person name="Yamada M."/>
            <person name="Tabata S."/>
        </authorList>
    </citation>
    <scope>NUCLEOTIDE SEQUENCE [LARGE SCALE GENOMIC DNA]</scope>
    <source>
        <strain evidence="2">ATCC 29082 / PCC 7421</strain>
    </source>
</reference>
<dbReference type="eggNOG" id="COG2810">
    <property type="taxonomic scope" value="Bacteria"/>
</dbReference>
<dbReference type="AlphaFoldDB" id="Q7NN02"/>
<dbReference type="RefSeq" id="WP_011140615.1">
    <property type="nucleotide sequence ID" value="NC_005125.1"/>
</dbReference>
<dbReference type="OrthoDB" id="571432at2"/>
<keyword evidence="2" id="KW-1185">Reference proteome</keyword>
<dbReference type="Proteomes" id="UP000000557">
    <property type="component" value="Chromosome"/>
</dbReference>
<dbReference type="KEGG" id="gvi:gll0613"/>
<dbReference type="PhylomeDB" id="Q7NN02"/>
<dbReference type="InParanoid" id="Q7NN02"/>
<proteinExistence type="predicted"/>
<evidence type="ECO:0000313" key="2">
    <source>
        <dbReference type="Proteomes" id="UP000000557"/>
    </source>
</evidence>
<gene>
    <name evidence="1" type="ordered locus">gll0613</name>
</gene>
<dbReference type="EMBL" id="BA000045">
    <property type="protein sequence ID" value="BAC88554.1"/>
    <property type="molecule type" value="Genomic_DNA"/>
</dbReference>
<dbReference type="HOGENOM" id="CLU_090272_0_0_3"/>
<name>Q7NN02_GLOVI</name>
<reference evidence="1 2" key="2">
    <citation type="journal article" date="2003" name="DNA Res.">
        <title>Complete genome structure of Gloeobacter violaceus PCC 7421, a cyanobacterium that lacks thylakoids (supplement).</title>
        <authorList>
            <person name="Nakamura Y."/>
            <person name="Kaneko T."/>
            <person name="Sato S."/>
            <person name="Mimuro M."/>
            <person name="Miyashita H."/>
            <person name="Tsuchiya T."/>
            <person name="Sasamoto S."/>
            <person name="Watanabe A."/>
            <person name="Kawashima K."/>
            <person name="Kishida Y."/>
            <person name="Kiyokawa C."/>
            <person name="Kohara M."/>
            <person name="Matsumoto M."/>
            <person name="Matsuno A."/>
            <person name="Nakazaki N."/>
            <person name="Shimpo S."/>
            <person name="Takeuchi C."/>
            <person name="Yamada M."/>
            <person name="Tabata S."/>
        </authorList>
    </citation>
    <scope>NUCLEOTIDE SEQUENCE [LARGE SCALE GENOMIC DNA]</scope>
    <source>
        <strain evidence="2">ATCC 29082 / PCC 7421</strain>
    </source>
</reference>
<sequence>MVQVVAAGDLEFIDLETKFGLARTFDNSVFPEWQGGLPAITEVEQKALDRVRNQFLYIVKFGALEEIVKMVVLSPLLDLAGFYEPPFRLRTEQSVELLTEDDGRLVRGRIDVLVFNELLWALVIESKRSDYGVSAALPQGLFYMFCSPKSQQPAYGLVTTGMDFVFVKLLRDDQPRYALSRMYTLINPGNDLYDVLRVLKRLGHEIVQSPIDG</sequence>
<protein>
    <submittedName>
        <fullName evidence="1">Gll0613 protein</fullName>
    </submittedName>
</protein>
<dbReference type="EnsemblBacteria" id="BAC88554">
    <property type="protein sequence ID" value="BAC88554"/>
    <property type="gene ID" value="BAC88554"/>
</dbReference>
<organism evidence="1 2">
    <name type="scientific">Gloeobacter violaceus (strain ATCC 29082 / PCC 7421)</name>
    <dbReference type="NCBI Taxonomy" id="251221"/>
    <lineage>
        <taxon>Bacteria</taxon>
        <taxon>Bacillati</taxon>
        <taxon>Cyanobacteriota</taxon>
        <taxon>Cyanophyceae</taxon>
        <taxon>Gloeobacterales</taxon>
        <taxon>Gloeobacteraceae</taxon>
        <taxon>Gloeobacter</taxon>
    </lineage>
</organism>
<evidence type="ECO:0000313" key="1">
    <source>
        <dbReference type="EMBL" id="BAC88554.1"/>
    </source>
</evidence>
<dbReference type="PATRIC" id="fig|251221.4.peg.621"/>
<accession>Q7NN02</accession>